<dbReference type="AlphaFoldDB" id="M7SUR9"/>
<dbReference type="EMBL" id="KB707644">
    <property type="protein sequence ID" value="EMR61356.1"/>
    <property type="molecule type" value="Genomic_DNA"/>
</dbReference>
<evidence type="ECO:0000259" key="2">
    <source>
        <dbReference type="PROSITE" id="PS51184"/>
    </source>
</evidence>
<dbReference type="PANTHER" id="PTHR12461:SF99">
    <property type="entry name" value="BIFUNCTIONAL PEPTIDASE AND (3S)-LYSYL HYDROXYLASE JMJD7"/>
    <property type="match status" value="1"/>
</dbReference>
<feature type="compositionally biased region" description="Basic and acidic residues" evidence="1">
    <location>
        <begin position="248"/>
        <end position="261"/>
    </location>
</feature>
<dbReference type="eggNOG" id="KOG2508">
    <property type="taxonomic scope" value="Eukaryota"/>
</dbReference>
<gene>
    <name evidence="3" type="ORF">UCREL1_11722</name>
</gene>
<proteinExistence type="predicted"/>
<dbReference type="PANTHER" id="PTHR12461">
    <property type="entry name" value="HYPOXIA-INDUCIBLE FACTOR 1 ALPHA INHIBITOR-RELATED"/>
    <property type="match status" value="1"/>
</dbReference>
<feature type="region of interest" description="Disordered" evidence="1">
    <location>
        <begin position="243"/>
        <end position="280"/>
    </location>
</feature>
<feature type="domain" description="JmjC" evidence="2">
    <location>
        <begin position="158"/>
        <end position="352"/>
    </location>
</feature>
<reference evidence="4" key="1">
    <citation type="journal article" date="2013" name="Genome Announc.">
        <title>Draft genome sequence of the grapevine dieback fungus Eutypa lata UCR-EL1.</title>
        <authorList>
            <person name="Blanco-Ulate B."/>
            <person name="Rolshausen P.E."/>
            <person name="Cantu D."/>
        </authorList>
    </citation>
    <scope>NUCLEOTIDE SEQUENCE [LARGE SCALE GENOMIC DNA]</scope>
    <source>
        <strain evidence="4">UCR-EL1</strain>
    </source>
</reference>
<dbReference type="SMART" id="SM00558">
    <property type="entry name" value="JmjC"/>
    <property type="match status" value="1"/>
</dbReference>
<evidence type="ECO:0000313" key="3">
    <source>
        <dbReference type="EMBL" id="EMR61356.1"/>
    </source>
</evidence>
<dbReference type="OMA" id="YWHDMEF"/>
<dbReference type="OrthoDB" id="415358at2759"/>
<feature type="compositionally biased region" description="Acidic residues" evidence="1">
    <location>
        <begin position="262"/>
        <end position="271"/>
    </location>
</feature>
<dbReference type="InterPro" id="IPR014710">
    <property type="entry name" value="RmlC-like_jellyroll"/>
</dbReference>
<dbReference type="Pfam" id="PF13621">
    <property type="entry name" value="Cupin_8"/>
    <property type="match status" value="1"/>
</dbReference>
<keyword evidence="4" id="KW-1185">Reference proteome</keyword>
<protein>
    <submittedName>
        <fullName evidence="3">Putative phospholipase a2 protein</fullName>
    </submittedName>
</protein>
<dbReference type="HOGENOM" id="CLU_016785_6_1_1"/>
<dbReference type="InterPro" id="IPR041667">
    <property type="entry name" value="Cupin_8"/>
</dbReference>
<dbReference type="SUPFAM" id="SSF51197">
    <property type="entry name" value="Clavaminate synthase-like"/>
    <property type="match status" value="1"/>
</dbReference>
<evidence type="ECO:0000256" key="1">
    <source>
        <dbReference type="SAM" id="MobiDB-lite"/>
    </source>
</evidence>
<dbReference type="STRING" id="1287681.M7SUR9"/>
<organism evidence="3 4">
    <name type="scientific">Eutypa lata (strain UCR-EL1)</name>
    <name type="common">Grapevine dieback disease fungus</name>
    <name type="synonym">Eutypa armeniacae</name>
    <dbReference type="NCBI Taxonomy" id="1287681"/>
    <lineage>
        <taxon>Eukaryota</taxon>
        <taxon>Fungi</taxon>
        <taxon>Dikarya</taxon>
        <taxon>Ascomycota</taxon>
        <taxon>Pezizomycotina</taxon>
        <taxon>Sordariomycetes</taxon>
        <taxon>Xylariomycetidae</taxon>
        <taxon>Xylariales</taxon>
        <taxon>Diatrypaceae</taxon>
        <taxon>Eutypa</taxon>
    </lineage>
</organism>
<dbReference type="PROSITE" id="PS51184">
    <property type="entry name" value="JMJC"/>
    <property type="match status" value="1"/>
</dbReference>
<dbReference type="KEGG" id="ela:UCREL1_11722"/>
<sequence length="361" mass="40325">MEDPPPASAAVDPAIAELITTWNALNAGSGVEELSSEPSPLEFMRYVARNTPFVVRRGAADWPATRRWTAAYLGQALGRHSVNVAVTPFGNADAPTTLVADDGGGSGGELVFAKPHEEDQPFEDFLAFLRRQELDPTFREGEEEVRYAQTQNDNLRHEYVSLFSEVEKSVAFARIALDKEPDAVNLWIGNSHSITALHKDNYENIYVQVAGQKHFVLLPPLCQPCVNERDLVPATYVREAAGGGGELRLQRDGETGEKKKEEEEEEEDSEGGGDRVPFAVWDPEIPGRRSTPYSHLARPIEVTLDPGDMLYLPAMWYHKVSQFCFEDGICVAVNYWYDMEFSGPLYPLSSFVRNVYHQKSK</sequence>
<evidence type="ECO:0000313" key="4">
    <source>
        <dbReference type="Proteomes" id="UP000012174"/>
    </source>
</evidence>
<dbReference type="InterPro" id="IPR003347">
    <property type="entry name" value="JmjC_dom"/>
</dbReference>
<dbReference type="Gene3D" id="2.60.120.10">
    <property type="entry name" value="Jelly Rolls"/>
    <property type="match status" value="1"/>
</dbReference>
<accession>M7SUR9</accession>
<name>M7SUR9_EUTLA</name>
<dbReference type="Proteomes" id="UP000012174">
    <property type="component" value="Unassembled WGS sequence"/>
</dbReference>